<dbReference type="EMBL" id="CAJJDO010000052">
    <property type="protein sequence ID" value="CAD8169931.1"/>
    <property type="molecule type" value="Genomic_DNA"/>
</dbReference>
<organism evidence="1 3">
    <name type="scientific">Paramecium pentaurelia</name>
    <dbReference type="NCBI Taxonomy" id="43138"/>
    <lineage>
        <taxon>Eukaryota</taxon>
        <taxon>Sar</taxon>
        <taxon>Alveolata</taxon>
        <taxon>Ciliophora</taxon>
        <taxon>Intramacronucleata</taxon>
        <taxon>Oligohymenophorea</taxon>
        <taxon>Peniculida</taxon>
        <taxon>Parameciidae</taxon>
        <taxon>Paramecium</taxon>
    </lineage>
</organism>
<proteinExistence type="predicted"/>
<keyword evidence="3" id="KW-1185">Reference proteome</keyword>
<protein>
    <submittedName>
        <fullName evidence="1">Uncharacterized protein</fullName>
    </submittedName>
</protein>
<sequence>MFQSIRDSHESIQTQKPKAESIQWHLLSPEKFEWEREKKTSCSVLIKALDDWSDLCMAPSTQTNFENKLRLIKAIRQLYLKENYNMVVIEMRNSILDSKLYDLIAPTSLLTWSRFMQYQREENQHIYQTQFSNIQQSIY</sequence>
<dbReference type="OrthoDB" id="419508at2759"/>
<evidence type="ECO:0000313" key="2">
    <source>
        <dbReference type="EMBL" id="CAD8169935.1"/>
    </source>
</evidence>
<dbReference type="AlphaFoldDB" id="A0A8S1UYY8"/>
<name>A0A8S1UYY8_9CILI</name>
<accession>A0A8S1UYY8</accession>
<dbReference type="EMBL" id="CAJJDO010000052">
    <property type="protein sequence ID" value="CAD8169935.1"/>
    <property type="molecule type" value="Genomic_DNA"/>
</dbReference>
<dbReference type="Proteomes" id="UP000689195">
    <property type="component" value="Unassembled WGS sequence"/>
</dbReference>
<evidence type="ECO:0000313" key="3">
    <source>
        <dbReference type="Proteomes" id="UP000689195"/>
    </source>
</evidence>
<reference evidence="1" key="1">
    <citation type="submission" date="2021-01" db="EMBL/GenBank/DDBJ databases">
        <authorList>
            <consortium name="Genoscope - CEA"/>
            <person name="William W."/>
        </authorList>
    </citation>
    <scope>NUCLEOTIDE SEQUENCE</scope>
</reference>
<gene>
    <name evidence="1" type="ORF">PPENT_87.1.T0520055</name>
    <name evidence="2" type="ORF">PPENT_87.1.T0520057</name>
</gene>
<comment type="caution">
    <text evidence="1">The sequence shown here is derived from an EMBL/GenBank/DDBJ whole genome shotgun (WGS) entry which is preliminary data.</text>
</comment>
<evidence type="ECO:0000313" key="1">
    <source>
        <dbReference type="EMBL" id="CAD8169931.1"/>
    </source>
</evidence>